<accession>A0A5S3Z301</accession>
<feature type="domain" description="TonB-dependent receptor plug" evidence="12">
    <location>
        <begin position="54"/>
        <end position="167"/>
    </location>
</feature>
<evidence type="ECO:0000256" key="4">
    <source>
        <dbReference type="ARBA" id="ARBA00022692"/>
    </source>
</evidence>
<evidence type="ECO:0000256" key="9">
    <source>
        <dbReference type="RuleBase" id="RU003357"/>
    </source>
</evidence>
<evidence type="ECO:0000313" key="14">
    <source>
        <dbReference type="Proteomes" id="UP000305874"/>
    </source>
</evidence>
<comment type="similarity">
    <text evidence="8 9">Belongs to the TonB-dependent receptor family.</text>
</comment>
<dbReference type="GO" id="GO:0009279">
    <property type="term" value="C:cell outer membrane"/>
    <property type="evidence" value="ECO:0007669"/>
    <property type="project" value="UniProtKB-SubCell"/>
</dbReference>
<evidence type="ECO:0000256" key="1">
    <source>
        <dbReference type="ARBA" id="ARBA00004571"/>
    </source>
</evidence>
<dbReference type="AlphaFoldDB" id="A0A5S3Z301"/>
<evidence type="ECO:0000256" key="3">
    <source>
        <dbReference type="ARBA" id="ARBA00022452"/>
    </source>
</evidence>
<evidence type="ECO:0000256" key="5">
    <source>
        <dbReference type="ARBA" id="ARBA00023077"/>
    </source>
</evidence>
<reference evidence="14" key="2">
    <citation type="submission" date="2019-06" db="EMBL/GenBank/DDBJ databases">
        <title>Co-occurence of chitin degradation, pigmentation and bioactivity in marine Pseudoalteromonas.</title>
        <authorList>
            <person name="Sonnenschein E.C."/>
            <person name="Bech P.K."/>
        </authorList>
    </citation>
    <scope>NUCLEOTIDE SEQUENCE [LARGE SCALE GENOMIC DNA]</scope>
    <source>
        <strain evidence="14">S2897</strain>
    </source>
</reference>
<dbReference type="Pfam" id="PF00593">
    <property type="entry name" value="TonB_dep_Rec_b-barrel"/>
    <property type="match status" value="1"/>
</dbReference>
<dbReference type="InterPro" id="IPR037066">
    <property type="entry name" value="Plug_dom_sf"/>
</dbReference>
<keyword evidence="2 8" id="KW-0813">Transport</keyword>
<gene>
    <name evidence="13" type="ORF">CWC05_12435</name>
</gene>
<keyword evidence="5 9" id="KW-0798">TonB box</keyword>
<protein>
    <submittedName>
        <fullName evidence="13">TonB-dependent receptor</fullName>
    </submittedName>
</protein>
<dbReference type="InterPro" id="IPR039426">
    <property type="entry name" value="TonB-dep_rcpt-like"/>
</dbReference>
<dbReference type="InterPro" id="IPR036942">
    <property type="entry name" value="Beta-barrel_TonB_sf"/>
</dbReference>
<keyword evidence="4 8" id="KW-0812">Transmembrane</keyword>
<feature type="chain" id="PRO_5024388497" evidence="10">
    <location>
        <begin position="29"/>
        <end position="960"/>
    </location>
</feature>
<keyword evidence="10" id="KW-0732">Signal</keyword>
<feature type="signal peptide" evidence="10">
    <location>
        <begin position="1"/>
        <end position="28"/>
    </location>
</feature>
<evidence type="ECO:0000256" key="7">
    <source>
        <dbReference type="ARBA" id="ARBA00023237"/>
    </source>
</evidence>
<dbReference type="PROSITE" id="PS52016">
    <property type="entry name" value="TONB_DEPENDENT_REC_3"/>
    <property type="match status" value="1"/>
</dbReference>
<keyword evidence="3 8" id="KW-1134">Transmembrane beta strand</keyword>
<name>A0A5S3Z301_9GAMM</name>
<comment type="caution">
    <text evidence="13">The sequence shown here is derived from an EMBL/GenBank/DDBJ whole genome shotgun (WGS) entry which is preliminary data.</text>
</comment>
<dbReference type="InterPro" id="IPR000531">
    <property type="entry name" value="Beta-barrel_TonB"/>
</dbReference>
<dbReference type="Gene3D" id="2.40.170.20">
    <property type="entry name" value="TonB-dependent receptor, beta-barrel domain"/>
    <property type="match status" value="1"/>
</dbReference>
<evidence type="ECO:0000256" key="8">
    <source>
        <dbReference type="PROSITE-ProRule" id="PRU01360"/>
    </source>
</evidence>
<dbReference type="RefSeq" id="WP_138548416.1">
    <property type="nucleotide sequence ID" value="NZ_PNCG01000013.1"/>
</dbReference>
<feature type="domain" description="TonB-dependent receptor-like beta-barrel" evidence="11">
    <location>
        <begin position="407"/>
        <end position="927"/>
    </location>
</feature>
<proteinExistence type="inferred from homology"/>
<comment type="subcellular location">
    <subcellularLocation>
        <location evidence="1 8">Cell outer membrane</location>
        <topology evidence="1 8">Multi-pass membrane protein</topology>
    </subcellularLocation>
</comment>
<dbReference type="Proteomes" id="UP000305874">
    <property type="component" value="Unassembled WGS sequence"/>
</dbReference>
<dbReference type="EMBL" id="PNCG01000013">
    <property type="protein sequence ID" value="TMP86603.1"/>
    <property type="molecule type" value="Genomic_DNA"/>
</dbReference>
<evidence type="ECO:0000256" key="2">
    <source>
        <dbReference type="ARBA" id="ARBA00022448"/>
    </source>
</evidence>
<keyword evidence="6 8" id="KW-0472">Membrane</keyword>
<evidence type="ECO:0000259" key="11">
    <source>
        <dbReference type="Pfam" id="PF00593"/>
    </source>
</evidence>
<dbReference type="Pfam" id="PF07715">
    <property type="entry name" value="Plug"/>
    <property type="match status" value="1"/>
</dbReference>
<organism evidence="13 14">
    <name type="scientific">Pseudoalteromonas ruthenica</name>
    <dbReference type="NCBI Taxonomy" id="151081"/>
    <lineage>
        <taxon>Bacteria</taxon>
        <taxon>Pseudomonadati</taxon>
        <taxon>Pseudomonadota</taxon>
        <taxon>Gammaproteobacteria</taxon>
        <taxon>Alteromonadales</taxon>
        <taxon>Pseudoalteromonadaceae</taxon>
        <taxon>Pseudoalteromonas</taxon>
    </lineage>
</organism>
<evidence type="ECO:0000313" key="13">
    <source>
        <dbReference type="EMBL" id="TMP86603.1"/>
    </source>
</evidence>
<dbReference type="PANTHER" id="PTHR47234">
    <property type="match status" value="1"/>
</dbReference>
<sequence>MIKTSKLAVAVHSAILFGGVVGAQTALAAEQQSEQQEVERIQVTGSKIKRIGATAPTPVVVIGRTELEDAGVSNVNDFLAELPSASVGLSPENSNNFIYANGLNTTDLRGLGSDRTLVLVNGRRFLPGQAGGNSVDLNNIATSFIERIEISTGGASAVYGADAVAGVVNIITRKSFDGIEIDLATTEPLEGGGSQKFGSLTFGREFDGGGFIFNYDYTDQEQMARLDKDWYVDAVGSTPNPNDTSGDDGIPARIPIYDQEHYGLYDESSEFFLGGQQWTFDENLNLRPFDNGDGPLPGSGLPGAGTNWYYTGPFGDGIQYGVDEFFRTPLERHTFNLAGHQEIVDGHDLSFDVTYSESEAFGQGTPIFLRGDELVIRRDNAFIKDDLASLMDENGVEQINMRRLSDDFGPRKYSQDRSTFRVSVGLDGYINDNWTYSTYFQHGEMTQDTSWYGEVFTENLFNALDAVEYEGQVVCADRNEDGEVIGALQGCAPINFLGKPQHSAEALEYISTVAKAERGHEQSSFGATVTGDLMELPAGYVSSAFTYEWRRESAYETPGTGIRKGLIFGNSGLPYEGSLTVDEYAAEFLVPLVYDRYLMQEVNLEAAYRYMDYSSTGTDYAYKIGFTWQVNDDIRVRFAKARSVRAPNIGELYSSSGTQYAQERAEPCAADAIAKEDQYKEQVTRNCAAAGIPEGWVPSDDWRNGGSLEGKLGGNPNLDNEVSNDITVGFVYTPSFLEGFDITVDYWDFEIENAIAFFGYEDSIRNCYRSESLNNPFCDAFTRDPDTYEVVDFYETSLNASVEKLSGVDIESVYDFDTRIGGFKMKLIATYLNNYELNPTGNAEDNRTRTGEQHKPRWEARFTTEYQVGDLRTVFAANYTHATVEERPAWSIEDNNYNDIPSYTTFDINFDYTVNDHVDVRLGVQNLADRTPPRNPFAFTDGEYYDVIGRRVTAGVNVSF</sequence>
<dbReference type="PANTHER" id="PTHR47234:SF2">
    <property type="entry name" value="TONB-DEPENDENT RECEPTOR"/>
    <property type="match status" value="1"/>
</dbReference>
<dbReference type="InterPro" id="IPR012910">
    <property type="entry name" value="Plug_dom"/>
</dbReference>
<keyword evidence="7 8" id="KW-0998">Cell outer membrane</keyword>
<evidence type="ECO:0000259" key="12">
    <source>
        <dbReference type="Pfam" id="PF07715"/>
    </source>
</evidence>
<reference evidence="13 14" key="1">
    <citation type="submission" date="2017-12" db="EMBL/GenBank/DDBJ databases">
        <authorList>
            <person name="Paulsen S."/>
            <person name="Gram L.K."/>
        </authorList>
    </citation>
    <scope>NUCLEOTIDE SEQUENCE [LARGE SCALE GENOMIC DNA]</scope>
    <source>
        <strain evidence="13 14">S2897</strain>
    </source>
</reference>
<dbReference type="SUPFAM" id="SSF56935">
    <property type="entry name" value="Porins"/>
    <property type="match status" value="1"/>
</dbReference>
<dbReference type="Gene3D" id="2.170.130.10">
    <property type="entry name" value="TonB-dependent receptor, plug domain"/>
    <property type="match status" value="1"/>
</dbReference>
<keyword evidence="13" id="KW-0675">Receptor</keyword>
<evidence type="ECO:0000256" key="10">
    <source>
        <dbReference type="SAM" id="SignalP"/>
    </source>
</evidence>
<evidence type="ECO:0000256" key="6">
    <source>
        <dbReference type="ARBA" id="ARBA00023136"/>
    </source>
</evidence>